<dbReference type="AlphaFoldDB" id="A0A4Z2F144"/>
<sequence>MFFTCDLQAFSLKADEGVVGDWLLELFRSARLRHLVVPWGVFVRADVGDAVGRYLILRAVRLRLNAT</sequence>
<name>A0A4Z2F144_9TELE</name>
<protein>
    <submittedName>
        <fullName evidence="1">Uncharacterized protein</fullName>
    </submittedName>
</protein>
<keyword evidence="2" id="KW-1185">Reference proteome</keyword>
<reference evidence="1 2" key="1">
    <citation type="submission" date="2019-03" db="EMBL/GenBank/DDBJ databases">
        <title>First draft genome of Liparis tanakae, snailfish: a comprehensive survey of snailfish specific genes.</title>
        <authorList>
            <person name="Kim W."/>
            <person name="Song I."/>
            <person name="Jeong J.-H."/>
            <person name="Kim D."/>
            <person name="Kim S."/>
            <person name="Ryu S."/>
            <person name="Song J.Y."/>
            <person name="Lee S.K."/>
        </authorList>
    </citation>
    <scope>NUCLEOTIDE SEQUENCE [LARGE SCALE GENOMIC DNA]</scope>
    <source>
        <tissue evidence="1">Muscle</tissue>
    </source>
</reference>
<evidence type="ECO:0000313" key="2">
    <source>
        <dbReference type="Proteomes" id="UP000314294"/>
    </source>
</evidence>
<proteinExistence type="predicted"/>
<evidence type="ECO:0000313" key="1">
    <source>
        <dbReference type="EMBL" id="TNN34927.1"/>
    </source>
</evidence>
<comment type="caution">
    <text evidence="1">The sequence shown here is derived from an EMBL/GenBank/DDBJ whole genome shotgun (WGS) entry which is preliminary data.</text>
</comment>
<organism evidence="1 2">
    <name type="scientific">Liparis tanakae</name>
    <name type="common">Tanaka's snailfish</name>
    <dbReference type="NCBI Taxonomy" id="230148"/>
    <lineage>
        <taxon>Eukaryota</taxon>
        <taxon>Metazoa</taxon>
        <taxon>Chordata</taxon>
        <taxon>Craniata</taxon>
        <taxon>Vertebrata</taxon>
        <taxon>Euteleostomi</taxon>
        <taxon>Actinopterygii</taxon>
        <taxon>Neopterygii</taxon>
        <taxon>Teleostei</taxon>
        <taxon>Neoteleostei</taxon>
        <taxon>Acanthomorphata</taxon>
        <taxon>Eupercaria</taxon>
        <taxon>Perciformes</taxon>
        <taxon>Cottioidei</taxon>
        <taxon>Cottales</taxon>
        <taxon>Liparidae</taxon>
        <taxon>Liparis</taxon>
    </lineage>
</organism>
<dbReference type="EMBL" id="SRLO01001864">
    <property type="protein sequence ID" value="TNN34927.1"/>
    <property type="molecule type" value="Genomic_DNA"/>
</dbReference>
<accession>A0A4Z2F144</accession>
<dbReference type="Proteomes" id="UP000314294">
    <property type="component" value="Unassembled WGS sequence"/>
</dbReference>
<gene>
    <name evidence="1" type="ORF">EYF80_054906</name>
</gene>